<evidence type="ECO:0000313" key="1">
    <source>
        <dbReference type="EMBL" id="MBP4139999.1"/>
    </source>
</evidence>
<evidence type="ECO:0000313" key="2">
    <source>
        <dbReference type="Proteomes" id="UP000675047"/>
    </source>
</evidence>
<dbReference type="RefSeq" id="WP_210668264.1">
    <property type="nucleotide sequence ID" value="NZ_JAGFBV010000044.1"/>
</dbReference>
<comment type="caution">
    <text evidence="1">The sequence shown here is derived from an EMBL/GenBank/DDBJ whole genome shotgun (WGS) entry which is preliminary data.</text>
</comment>
<name>A0A940XA62_9FLAO</name>
<sequence>MISSINRNSWDTNVKHYIRNGLYDNIPEELKSRISKTNKHRWKQESDDKYLGCEIYAFIKEELELIKRIGTSNKSKKIINAYFKLSETYHVILESFKSIKKHISKHKEKVVNVIELVKETIPIEDALSEDVHTYNTVRPQFSLQGNTPKETFGGKPITFSNYKTHFAQQKAERIKTNQQNKCKACSH</sequence>
<proteinExistence type="predicted"/>
<keyword evidence="2" id="KW-1185">Reference proteome</keyword>
<dbReference type="AlphaFoldDB" id="A0A940XA62"/>
<reference evidence="1 2" key="1">
    <citation type="submission" date="2021-03" db="EMBL/GenBank/DDBJ databases">
        <title>Flavobacterium Flabelliformis Sp. Nov. And Flavobacterium Geliluteum Sp. Nov., Two Novel Multidrug Resistant Psychrophilic Species Isolated From Antarctica.</title>
        <authorList>
            <person name="Kralova S."/>
            <person name="Busse H.J."/>
            <person name="Bezdicek M."/>
            <person name="Nykrynova M."/>
            <person name="Kroupova E."/>
            <person name="Krsek D."/>
            <person name="Sedlacek I."/>
        </authorList>
    </citation>
    <scope>NUCLEOTIDE SEQUENCE [LARGE SCALE GENOMIC DNA]</scope>
    <source>
        <strain evidence="1 2">P7388</strain>
    </source>
</reference>
<protein>
    <submittedName>
        <fullName evidence="1">Uncharacterized protein</fullName>
    </submittedName>
</protein>
<dbReference type="EMBL" id="JAGFBV010000044">
    <property type="protein sequence ID" value="MBP4139999.1"/>
    <property type="molecule type" value="Genomic_DNA"/>
</dbReference>
<organism evidence="1 2">
    <name type="scientific">Flavobacterium geliluteum</name>
    <dbReference type="NCBI Taxonomy" id="2816120"/>
    <lineage>
        <taxon>Bacteria</taxon>
        <taxon>Pseudomonadati</taxon>
        <taxon>Bacteroidota</taxon>
        <taxon>Flavobacteriia</taxon>
        <taxon>Flavobacteriales</taxon>
        <taxon>Flavobacteriaceae</taxon>
        <taxon>Flavobacterium</taxon>
    </lineage>
</organism>
<gene>
    <name evidence="1" type="ORF">J3495_18150</name>
</gene>
<dbReference type="Proteomes" id="UP000675047">
    <property type="component" value="Unassembled WGS sequence"/>
</dbReference>
<accession>A0A940XA62</accession>